<reference evidence="1" key="2">
    <citation type="journal article" date="2015" name="Fish Shellfish Immunol.">
        <title>Early steps in the European eel (Anguilla anguilla)-Vibrio vulnificus interaction in the gills: Role of the RtxA13 toxin.</title>
        <authorList>
            <person name="Callol A."/>
            <person name="Pajuelo D."/>
            <person name="Ebbesson L."/>
            <person name="Teles M."/>
            <person name="MacKenzie S."/>
            <person name="Amaro C."/>
        </authorList>
    </citation>
    <scope>NUCLEOTIDE SEQUENCE</scope>
</reference>
<dbReference type="EMBL" id="GBXM01085103">
    <property type="protein sequence ID" value="JAH23474.1"/>
    <property type="molecule type" value="Transcribed_RNA"/>
</dbReference>
<organism evidence="1">
    <name type="scientific">Anguilla anguilla</name>
    <name type="common">European freshwater eel</name>
    <name type="synonym">Muraena anguilla</name>
    <dbReference type="NCBI Taxonomy" id="7936"/>
    <lineage>
        <taxon>Eukaryota</taxon>
        <taxon>Metazoa</taxon>
        <taxon>Chordata</taxon>
        <taxon>Craniata</taxon>
        <taxon>Vertebrata</taxon>
        <taxon>Euteleostomi</taxon>
        <taxon>Actinopterygii</taxon>
        <taxon>Neopterygii</taxon>
        <taxon>Teleostei</taxon>
        <taxon>Anguilliformes</taxon>
        <taxon>Anguillidae</taxon>
        <taxon>Anguilla</taxon>
    </lineage>
</organism>
<dbReference type="EMBL" id="GBXM01064322">
    <property type="protein sequence ID" value="JAH44255.1"/>
    <property type="molecule type" value="Transcribed_RNA"/>
</dbReference>
<dbReference type="AlphaFoldDB" id="A0A0E9SUF2"/>
<sequence>MGPCMTTLMAMKTLRIARSGLLAARNRGFRRTT</sequence>
<reference evidence="1" key="1">
    <citation type="submission" date="2014-11" db="EMBL/GenBank/DDBJ databases">
        <authorList>
            <person name="Amaro Gonzalez C."/>
        </authorList>
    </citation>
    <scope>NUCLEOTIDE SEQUENCE</scope>
</reference>
<accession>A0A0E9SUF2</accession>
<protein>
    <submittedName>
        <fullName evidence="1">Uncharacterized protein</fullName>
    </submittedName>
</protein>
<name>A0A0E9SUF2_ANGAN</name>
<evidence type="ECO:0000313" key="1">
    <source>
        <dbReference type="EMBL" id="JAH44255.1"/>
    </source>
</evidence>
<proteinExistence type="predicted"/>